<keyword evidence="6 8" id="KW-1133">Transmembrane helix</keyword>
<evidence type="ECO:0000256" key="2">
    <source>
        <dbReference type="ARBA" id="ARBA00006236"/>
    </source>
</evidence>
<feature type="transmembrane region" description="Helical" evidence="8">
    <location>
        <begin position="213"/>
        <end position="235"/>
    </location>
</feature>
<dbReference type="InterPro" id="IPR050189">
    <property type="entry name" value="MFS_Efflux_Transporters"/>
</dbReference>
<comment type="caution">
    <text evidence="10">The sequence shown here is derived from an EMBL/GenBank/DDBJ whole genome shotgun (WGS) entry which is preliminary data.</text>
</comment>
<comment type="similarity">
    <text evidence="2">Belongs to the major facilitator superfamily. Bcr/CmlA family.</text>
</comment>
<feature type="transmembrane region" description="Helical" evidence="8">
    <location>
        <begin position="247"/>
        <end position="267"/>
    </location>
</feature>
<keyword evidence="5 8" id="KW-0812">Transmembrane</keyword>
<evidence type="ECO:0000256" key="6">
    <source>
        <dbReference type="ARBA" id="ARBA00022989"/>
    </source>
</evidence>
<dbReference type="NCBIfam" id="TIGR00710">
    <property type="entry name" value="efflux_Bcr_CflA"/>
    <property type="match status" value="1"/>
</dbReference>
<sequence>MPKAAGLSLATLLGLALLAAAGPLGMDMFLPSLPEITREFETTAPTTQLGITSFMVGMGLGQLIIGPMSDRLGRKKLLIGGAVVGLGASLVCATAPTVGVWIIARGFQGAAGGTGVVLARAMVADRSEGTQAAKAYSLMMTIVGVAPVLAPLIGAAVAGMSGWRGVFWLLVAIAIAQLAVAVWLPESHPEDQRTAGGPATTIRAMGSLLRMPAFVGHAMVFGLGFGAMFAFIAGSSVVLQEQLGLSAAAYSVMFAMNASALILTNVAGARLVNRFRPQALQRAGVILVSSGAAALVVVTFAVPAAPAVVACTFVLTSGTALCMVHSTALAQGLAHGKQGAASALLGAVQFAVGGSVSPAVALGENTLLTMAIVMAVCAAGAVAGRLLVAARG</sequence>
<evidence type="ECO:0000256" key="3">
    <source>
        <dbReference type="ARBA" id="ARBA00022448"/>
    </source>
</evidence>
<dbReference type="PROSITE" id="PS00216">
    <property type="entry name" value="SUGAR_TRANSPORT_1"/>
    <property type="match status" value="1"/>
</dbReference>
<dbReference type="PANTHER" id="PTHR43124">
    <property type="entry name" value="PURINE EFFLUX PUMP PBUE"/>
    <property type="match status" value="1"/>
</dbReference>
<feature type="transmembrane region" description="Helical" evidence="8">
    <location>
        <begin position="279"/>
        <end position="301"/>
    </location>
</feature>
<evidence type="ECO:0000259" key="9">
    <source>
        <dbReference type="PROSITE" id="PS50850"/>
    </source>
</evidence>
<dbReference type="Pfam" id="PF07690">
    <property type="entry name" value="MFS_1"/>
    <property type="match status" value="1"/>
</dbReference>
<keyword evidence="3" id="KW-0813">Transport</keyword>
<feature type="transmembrane region" description="Helical" evidence="8">
    <location>
        <begin position="102"/>
        <end position="123"/>
    </location>
</feature>
<dbReference type="InterPro" id="IPR005829">
    <property type="entry name" value="Sugar_transporter_CS"/>
</dbReference>
<protein>
    <submittedName>
        <fullName evidence="10">Multidrug effflux MFS transporter</fullName>
    </submittedName>
</protein>
<feature type="transmembrane region" description="Helical" evidence="8">
    <location>
        <begin position="367"/>
        <end position="388"/>
    </location>
</feature>
<dbReference type="Gene3D" id="1.20.1720.10">
    <property type="entry name" value="Multidrug resistance protein D"/>
    <property type="match status" value="1"/>
</dbReference>
<keyword evidence="4" id="KW-1003">Cell membrane</keyword>
<gene>
    <name evidence="10" type="ORF">H9867_04760</name>
</gene>
<feature type="transmembrane region" description="Helical" evidence="8">
    <location>
        <begin position="307"/>
        <end position="329"/>
    </location>
</feature>
<dbReference type="InterPro" id="IPR036259">
    <property type="entry name" value="MFS_trans_sf"/>
</dbReference>
<dbReference type="EMBL" id="DXFZ01000057">
    <property type="protein sequence ID" value="HIW95778.1"/>
    <property type="molecule type" value="Genomic_DNA"/>
</dbReference>
<dbReference type="GO" id="GO:0005886">
    <property type="term" value="C:plasma membrane"/>
    <property type="evidence" value="ECO:0007669"/>
    <property type="project" value="UniProtKB-SubCell"/>
</dbReference>
<proteinExistence type="inferred from homology"/>
<evidence type="ECO:0000256" key="7">
    <source>
        <dbReference type="ARBA" id="ARBA00023136"/>
    </source>
</evidence>
<reference evidence="10" key="2">
    <citation type="submission" date="2021-04" db="EMBL/GenBank/DDBJ databases">
        <authorList>
            <person name="Gilroy R."/>
        </authorList>
    </citation>
    <scope>NUCLEOTIDE SEQUENCE</scope>
    <source>
        <strain evidence="10">4376</strain>
    </source>
</reference>
<evidence type="ECO:0000256" key="5">
    <source>
        <dbReference type="ARBA" id="ARBA00022692"/>
    </source>
</evidence>
<feature type="transmembrane region" description="Helical" evidence="8">
    <location>
        <begin position="166"/>
        <end position="184"/>
    </location>
</feature>
<dbReference type="InterPro" id="IPR011701">
    <property type="entry name" value="MFS"/>
</dbReference>
<evidence type="ECO:0000313" key="11">
    <source>
        <dbReference type="Proteomes" id="UP000824189"/>
    </source>
</evidence>
<evidence type="ECO:0000256" key="1">
    <source>
        <dbReference type="ARBA" id="ARBA00004651"/>
    </source>
</evidence>
<feature type="transmembrane region" description="Helical" evidence="8">
    <location>
        <begin position="77"/>
        <end position="96"/>
    </location>
</feature>
<dbReference type="PANTHER" id="PTHR43124:SF3">
    <property type="entry name" value="CHLORAMPHENICOL EFFLUX PUMP RV0191"/>
    <property type="match status" value="1"/>
</dbReference>
<dbReference type="GO" id="GO:0042910">
    <property type="term" value="F:xenobiotic transmembrane transporter activity"/>
    <property type="evidence" value="ECO:0007669"/>
    <property type="project" value="InterPro"/>
</dbReference>
<accession>A0A9D1RWW1</accession>
<dbReference type="SUPFAM" id="SSF103473">
    <property type="entry name" value="MFS general substrate transporter"/>
    <property type="match status" value="1"/>
</dbReference>
<feature type="transmembrane region" description="Helical" evidence="8">
    <location>
        <begin position="135"/>
        <end position="160"/>
    </location>
</feature>
<dbReference type="CDD" id="cd17320">
    <property type="entry name" value="MFS_MdfA_MDR_like"/>
    <property type="match status" value="1"/>
</dbReference>
<name>A0A9D1RWW1_9CORY</name>
<comment type="subcellular location">
    <subcellularLocation>
        <location evidence="1">Cell membrane</location>
        <topology evidence="1">Multi-pass membrane protein</topology>
    </subcellularLocation>
</comment>
<evidence type="ECO:0000256" key="8">
    <source>
        <dbReference type="SAM" id="Phobius"/>
    </source>
</evidence>
<feature type="transmembrane region" description="Helical" evidence="8">
    <location>
        <begin position="341"/>
        <end position="361"/>
    </location>
</feature>
<organism evidence="10 11">
    <name type="scientific">Candidatus Corynebacterium gallistercoris</name>
    <dbReference type="NCBI Taxonomy" id="2838530"/>
    <lineage>
        <taxon>Bacteria</taxon>
        <taxon>Bacillati</taxon>
        <taxon>Actinomycetota</taxon>
        <taxon>Actinomycetes</taxon>
        <taxon>Mycobacteriales</taxon>
        <taxon>Corynebacteriaceae</taxon>
        <taxon>Corynebacterium</taxon>
    </lineage>
</organism>
<dbReference type="InterPro" id="IPR004812">
    <property type="entry name" value="Efflux_drug-R_Bcr/CmlA"/>
</dbReference>
<feature type="domain" description="Major facilitator superfamily (MFS) profile" evidence="9">
    <location>
        <begin position="11"/>
        <end position="392"/>
    </location>
</feature>
<dbReference type="InterPro" id="IPR020846">
    <property type="entry name" value="MFS_dom"/>
</dbReference>
<dbReference type="PROSITE" id="PS50850">
    <property type="entry name" value="MFS"/>
    <property type="match status" value="1"/>
</dbReference>
<dbReference type="AlphaFoldDB" id="A0A9D1RWW1"/>
<evidence type="ECO:0000256" key="4">
    <source>
        <dbReference type="ARBA" id="ARBA00022475"/>
    </source>
</evidence>
<reference evidence="10" key="1">
    <citation type="journal article" date="2021" name="PeerJ">
        <title>Extensive microbial diversity within the chicken gut microbiome revealed by metagenomics and culture.</title>
        <authorList>
            <person name="Gilroy R."/>
            <person name="Ravi A."/>
            <person name="Getino M."/>
            <person name="Pursley I."/>
            <person name="Horton D.L."/>
            <person name="Alikhan N.F."/>
            <person name="Baker D."/>
            <person name="Gharbi K."/>
            <person name="Hall N."/>
            <person name="Watson M."/>
            <person name="Adriaenssens E.M."/>
            <person name="Foster-Nyarko E."/>
            <person name="Jarju S."/>
            <person name="Secka A."/>
            <person name="Antonio M."/>
            <person name="Oren A."/>
            <person name="Chaudhuri R.R."/>
            <person name="La Ragione R."/>
            <person name="Hildebrand F."/>
            <person name="Pallen M.J."/>
        </authorList>
    </citation>
    <scope>NUCLEOTIDE SEQUENCE</scope>
    <source>
        <strain evidence="10">4376</strain>
    </source>
</reference>
<keyword evidence="7 8" id="KW-0472">Membrane</keyword>
<evidence type="ECO:0000313" key="10">
    <source>
        <dbReference type="EMBL" id="HIW95778.1"/>
    </source>
</evidence>
<dbReference type="GO" id="GO:1990961">
    <property type="term" value="P:xenobiotic detoxification by transmembrane export across the plasma membrane"/>
    <property type="evidence" value="ECO:0007669"/>
    <property type="project" value="InterPro"/>
</dbReference>
<dbReference type="Proteomes" id="UP000824189">
    <property type="component" value="Unassembled WGS sequence"/>
</dbReference>
<feature type="transmembrane region" description="Helical" evidence="8">
    <location>
        <begin position="45"/>
        <end position="65"/>
    </location>
</feature>